<sequence>AGPSMKLIILLFTSIGATMAANSCHVFPTTGNGPATSLDCTSVPGHSAEYSGCFYRKYTDDSDIKAGTIEVG</sequence>
<feature type="chain" id="PRO_5043338499" evidence="1">
    <location>
        <begin position="21"/>
        <end position="72"/>
    </location>
</feature>
<accession>A0AAV5TBI2</accession>
<organism evidence="2 3">
    <name type="scientific">Pristionchus entomophagus</name>
    <dbReference type="NCBI Taxonomy" id="358040"/>
    <lineage>
        <taxon>Eukaryota</taxon>
        <taxon>Metazoa</taxon>
        <taxon>Ecdysozoa</taxon>
        <taxon>Nematoda</taxon>
        <taxon>Chromadorea</taxon>
        <taxon>Rhabditida</taxon>
        <taxon>Rhabditina</taxon>
        <taxon>Diplogasteromorpha</taxon>
        <taxon>Diplogasteroidea</taxon>
        <taxon>Neodiplogasteridae</taxon>
        <taxon>Pristionchus</taxon>
    </lineage>
</organism>
<reference evidence="2" key="1">
    <citation type="submission" date="2023-10" db="EMBL/GenBank/DDBJ databases">
        <title>Genome assembly of Pristionchus species.</title>
        <authorList>
            <person name="Yoshida K."/>
            <person name="Sommer R.J."/>
        </authorList>
    </citation>
    <scope>NUCLEOTIDE SEQUENCE</scope>
    <source>
        <strain evidence="2">RS0144</strain>
    </source>
</reference>
<gene>
    <name evidence="2" type="ORF">PENTCL1PPCAC_12353</name>
</gene>
<protein>
    <submittedName>
        <fullName evidence="2">Uncharacterized protein</fullName>
    </submittedName>
</protein>
<feature type="non-terminal residue" evidence="2">
    <location>
        <position position="1"/>
    </location>
</feature>
<feature type="signal peptide" evidence="1">
    <location>
        <begin position="1"/>
        <end position="20"/>
    </location>
</feature>
<keyword evidence="1" id="KW-0732">Signal</keyword>
<dbReference type="Proteomes" id="UP001432027">
    <property type="component" value="Unassembled WGS sequence"/>
</dbReference>
<evidence type="ECO:0000313" key="3">
    <source>
        <dbReference type="Proteomes" id="UP001432027"/>
    </source>
</evidence>
<keyword evidence="3" id="KW-1185">Reference proteome</keyword>
<evidence type="ECO:0000256" key="1">
    <source>
        <dbReference type="SAM" id="SignalP"/>
    </source>
</evidence>
<dbReference type="EMBL" id="BTSX01000003">
    <property type="protein sequence ID" value="GMS90178.1"/>
    <property type="molecule type" value="Genomic_DNA"/>
</dbReference>
<name>A0AAV5TBI2_9BILA</name>
<comment type="caution">
    <text evidence="2">The sequence shown here is derived from an EMBL/GenBank/DDBJ whole genome shotgun (WGS) entry which is preliminary data.</text>
</comment>
<evidence type="ECO:0000313" key="2">
    <source>
        <dbReference type="EMBL" id="GMS90178.1"/>
    </source>
</evidence>
<dbReference type="AlphaFoldDB" id="A0AAV5TBI2"/>
<feature type="non-terminal residue" evidence="2">
    <location>
        <position position="72"/>
    </location>
</feature>
<proteinExistence type="predicted"/>